<keyword evidence="2" id="KW-1185">Reference proteome</keyword>
<proteinExistence type="predicted"/>
<name>A0ABZ3ITC3_9FIRM</name>
<protein>
    <submittedName>
        <fullName evidence="1">Uncharacterized protein</fullName>
    </submittedName>
</protein>
<evidence type="ECO:0000313" key="2">
    <source>
        <dbReference type="Proteomes" id="UP000216752"/>
    </source>
</evidence>
<sequence>MGKISEKSSYKNIKNAVKSSRFFVAKQAATKKKKNEK</sequence>
<dbReference type="EMBL" id="CP155573">
    <property type="protein sequence ID" value="XFO68914.1"/>
    <property type="molecule type" value="Genomic_DNA"/>
</dbReference>
<gene>
    <name evidence="1" type="ORF">SPSIL_051420</name>
</gene>
<organism evidence="1 2">
    <name type="scientific">Sporomusa silvacetica DSM 10669</name>
    <dbReference type="NCBI Taxonomy" id="1123289"/>
    <lineage>
        <taxon>Bacteria</taxon>
        <taxon>Bacillati</taxon>
        <taxon>Bacillota</taxon>
        <taxon>Negativicutes</taxon>
        <taxon>Selenomonadales</taxon>
        <taxon>Sporomusaceae</taxon>
        <taxon>Sporomusa</taxon>
    </lineage>
</organism>
<accession>A0ABZ3ITC3</accession>
<evidence type="ECO:0000313" key="1">
    <source>
        <dbReference type="EMBL" id="XFO68914.1"/>
    </source>
</evidence>
<dbReference type="Proteomes" id="UP000216752">
    <property type="component" value="Chromosome"/>
</dbReference>
<reference evidence="1" key="1">
    <citation type="submission" date="2024-05" db="EMBL/GenBank/DDBJ databases">
        <title>Isolation and characterization of Sporomusa carbonis sp. nov., a carboxydotrophic hydrogenogen in the genus of Sporomusa isolated from a charcoal burning pile.</title>
        <authorList>
            <person name="Boeer T."/>
            <person name="Rosenbaum F."/>
            <person name="Eysell L."/>
            <person name="Mueller V."/>
            <person name="Daniel R."/>
            <person name="Poehlein A."/>
        </authorList>
    </citation>
    <scope>NUCLEOTIDE SEQUENCE [LARGE SCALE GENOMIC DNA]</scope>
    <source>
        <strain evidence="1">DSM 10669</strain>
    </source>
</reference>